<accession>A0A1J1HNH7</accession>
<dbReference type="InterPro" id="IPR027417">
    <property type="entry name" value="P-loop_NTPase"/>
</dbReference>
<keyword evidence="14" id="KW-1185">Reference proteome</keyword>
<keyword evidence="6" id="KW-0460">Magnesium</keyword>
<dbReference type="STRING" id="568069.A0A1J1HNH7"/>
<keyword evidence="4" id="KW-0547">Nucleotide-binding</keyword>
<evidence type="ECO:0000256" key="3">
    <source>
        <dbReference type="ARBA" id="ARBA00022723"/>
    </source>
</evidence>
<dbReference type="CDD" id="cd01900">
    <property type="entry name" value="YchF"/>
    <property type="match status" value="1"/>
</dbReference>
<gene>
    <name evidence="13" type="primary">putative Obg-like ATPase 1</name>
    <name evidence="13" type="ORF">CLUMA_CG003282</name>
</gene>
<dbReference type="Pfam" id="PF06071">
    <property type="entry name" value="YchF-GTPase_C"/>
    <property type="match status" value="1"/>
</dbReference>
<evidence type="ECO:0000256" key="7">
    <source>
        <dbReference type="ARBA" id="ARBA00023134"/>
    </source>
</evidence>
<dbReference type="InterPro" id="IPR006073">
    <property type="entry name" value="GTP-bd"/>
</dbReference>
<dbReference type="PROSITE" id="PS51419">
    <property type="entry name" value="RAB"/>
    <property type="match status" value="1"/>
</dbReference>
<dbReference type="InterPro" id="IPR012675">
    <property type="entry name" value="Beta-grasp_dom_sf"/>
</dbReference>
<comment type="cofactor">
    <cofactor evidence="1">
        <name>Mg(2+)</name>
        <dbReference type="ChEBI" id="CHEBI:18420"/>
    </cofactor>
</comment>
<dbReference type="InterPro" id="IPR031167">
    <property type="entry name" value="G_OBG"/>
</dbReference>
<evidence type="ECO:0000256" key="4">
    <source>
        <dbReference type="ARBA" id="ARBA00022741"/>
    </source>
</evidence>
<dbReference type="InterPro" id="IPR013029">
    <property type="entry name" value="YchF_C"/>
</dbReference>
<name>A0A1J1HNH7_9DIPT</name>
<keyword evidence="3" id="KW-0479">Metal-binding</keyword>
<dbReference type="GO" id="GO:0005525">
    <property type="term" value="F:GTP binding"/>
    <property type="evidence" value="ECO:0007669"/>
    <property type="project" value="UniProtKB-KW"/>
</dbReference>
<evidence type="ECO:0000256" key="2">
    <source>
        <dbReference type="ARBA" id="ARBA00006270"/>
    </source>
</evidence>
<proteinExistence type="inferred from homology"/>
<keyword evidence="7" id="KW-0342">GTP-binding</keyword>
<dbReference type="InterPro" id="IPR001806">
    <property type="entry name" value="Small_GTPase"/>
</dbReference>
<dbReference type="GO" id="GO:0016887">
    <property type="term" value="F:ATP hydrolysis activity"/>
    <property type="evidence" value="ECO:0007669"/>
    <property type="project" value="TreeGrafter"/>
</dbReference>
<dbReference type="InterPro" id="IPR041706">
    <property type="entry name" value="YchF_N"/>
</dbReference>
<keyword evidence="10" id="KW-0636">Prenylation</keyword>
<evidence type="ECO:0000256" key="8">
    <source>
        <dbReference type="ARBA" id="ARBA00023136"/>
    </source>
</evidence>
<dbReference type="SMART" id="SM00177">
    <property type="entry name" value="ARF"/>
    <property type="match status" value="1"/>
</dbReference>
<dbReference type="FunFam" id="3.40.50.300:FF:000202">
    <property type="entry name" value="ras-related protein Rab-8A"/>
    <property type="match status" value="1"/>
</dbReference>
<comment type="similarity">
    <text evidence="2">Belongs to the small GTPase superfamily. Rab family.</text>
</comment>
<dbReference type="NCBIfam" id="TIGR00231">
    <property type="entry name" value="small_GTP"/>
    <property type="match status" value="1"/>
</dbReference>
<dbReference type="SUPFAM" id="SSF52540">
    <property type="entry name" value="P-loop containing nucleoside triphosphate hydrolases"/>
    <property type="match status" value="2"/>
</dbReference>
<reference evidence="13 14" key="1">
    <citation type="submission" date="2015-04" db="EMBL/GenBank/DDBJ databases">
        <authorList>
            <person name="Syromyatnikov M.Y."/>
            <person name="Popov V.N."/>
        </authorList>
    </citation>
    <scope>NUCLEOTIDE SEQUENCE [LARGE SCALE GENOMIC DNA]</scope>
</reference>
<dbReference type="CDD" id="cd01867">
    <property type="entry name" value="Rab8_Rab10_Rab13_like"/>
    <property type="match status" value="1"/>
</dbReference>
<comment type="subcellular location">
    <subcellularLocation>
        <location evidence="11">Endomembrane system</location>
        <topology evidence="11">Lipid-anchor</topology>
    </subcellularLocation>
</comment>
<dbReference type="PROSITE" id="PS51420">
    <property type="entry name" value="RHO"/>
    <property type="match status" value="1"/>
</dbReference>
<evidence type="ECO:0000313" key="13">
    <source>
        <dbReference type="EMBL" id="CRK89607.1"/>
    </source>
</evidence>
<dbReference type="AlphaFoldDB" id="A0A1J1HNH7"/>
<dbReference type="Gene3D" id="1.10.150.300">
    <property type="entry name" value="TGS-like domain"/>
    <property type="match status" value="2"/>
</dbReference>
<dbReference type="GO" id="GO:0046872">
    <property type="term" value="F:metal ion binding"/>
    <property type="evidence" value="ECO:0007669"/>
    <property type="project" value="UniProtKB-KW"/>
</dbReference>
<dbReference type="Pfam" id="PF01926">
    <property type="entry name" value="MMR_HSR1"/>
    <property type="match status" value="1"/>
</dbReference>
<dbReference type="Gene3D" id="3.10.20.30">
    <property type="match status" value="2"/>
</dbReference>
<evidence type="ECO:0000256" key="6">
    <source>
        <dbReference type="ARBA" id="ARBA00022842"/>
    </source>
</evidence>
<protein>
    <submittedName>
        <fullName evidence="13">CLUMA_CG003282, isoform A</fullName>
    </submittedName>
</protein>
<dbReference type="SUPFAM" id="SSF81271">
    <property type="entry name" value="TGS-like"/>
    <property type="match status" value="1"/>
</dbReference>
<dbReference type="Proteomes" id="UP000183832">
    <property type="component" value="Unassembled WGS sequence"/>
</dbReference>
<dbReference type="GO" id="GO:0005524">
    <property type="term" value="F:ATP binding"/>
    <property type="evidence" value="ECO:0007669"/>
    <property type="project" value="UniProtKB-KW"/>
</dbReference>
<dbReference type="InterPro" id="IPR012676">
    <property type="entry name" value="TGS-like"/>
</dbReference>
<dbReference type="GO" id="GO:0005737">
    <property type="term" value="C:cytoplasm"/>
    <property type="evidence" value="ECO:0007669"/>
    <property type="project" value="TreeGrafter"/>
</dbReference>
<dbReference type="Pfam" id="PF00071">
    <property type="entry name" value="Ras"/>
    <property type="match status" value="1"/>
</dbReference>
<feature type="domain" description="OBG-type G" evidence="12">
    <location>
        <begin position="21"/>
        <end position="254"/>
    </location>
</feature>
<keyword evidence="8" id="KW-0472">Membrane</keyword>
<dbReference type="CDD" id="cd04867">
    <property type="entry name" value="TGS_YchF_OLA1"/>
    <property type="match status" value="1"/>
</dbReference>
<evidence type="ECO:0000259" key="12">
    <source>
        <dbReference type="PROSITE" id="PS51710"/>
    </source>
</evidence>
<sequence>MAPKKVEPEKKPLIGRVGTNLKVGIVGVPNVGKSTFFNVLTKSAAPAENFPFCTIDPNESRVPVPDARFDFLCEYHKPASKVPAFLNVVDIAGLVKGAAEGQGLGNAFLSHISACDGIFHLCRAFDDPDVTHVEGEVDPVRDLEIIYEELRLKDEELLNKNLEKLEKLVVRGNDKKLKPEYIEVLNKYMFLTSKPMIYLINLSDKDFIRKKNKWLLKIKEWVDKHDPGATIIPFSGAYEHKLVEIEDDNERSKFIEDNKCPSVLDKIILAGYKALQLEYFFTAGADEVKAWTVQHGTKAPQAAGRIHTDFEKGFIMAEVMHFKDFKEEGSEASCKAAGKYRQQEKEIMAKKTYDLLFKLLLIGDSGVGKTCILFRFSDDAFTSTFISTIGIDFKIKTVELRGKKIKLQIWDTAGQERFHTITTSYYRGAMGIMLVYDITNEKSFENIVKWLRNIDEHANEDVERMILGNKCDMTDKRIVSKERGEAIAREYGIRFMETSAKANINIEKAFCELAEAILDQTSGKENNPDNQSIVVDRKAQEKYPAYKGCCS</sequence>
<dbReference type="InterPro" id="IPR023192">
    <property type="entry name" value="TGS-like_dom_sf"/>
</dbReference>
<evidence type="ECO:0000256" key="11">
    <source>
        <dbReference type="ARBA" id="ARBA00037868"/>
    </source>
</evidence>
<dbReference type="PANTHER" id="PTHR23305">
    <property type="entry name" value="OBG GTPASE FAMILY"/>
    <property type="match status" value="1"/>
</dbReference>
<dbReference type="SMART" id="SM00173">
    <property type="entry name" value="RAS"/>
    <property type="match status" value="1"/>
</dbReference>
<evidence type="ECO:0000256" key="10">
    <source>
        <dbReference type="ARBA" id="ARBA00023289"/>
    </source>
</evidence>
<dbReference type="InterPro" id="IPR005225">
    <property type="entry name" value="Small_GTP-bd"/>
</dbReference>
<dbReference type="SMART" id="SM00176">
    <property type="entry name" value="RAN"/>
    <property type="match status" value="1"/>
</dbReference>
<dbReference type="GO" id="GO:0012505">
    <property type="term" value="C:endomembrane system"/>
    <property type="evidence" value="ECO:0007669"/>
    <property type="project" value="UniProtKB-SubCell"/>
</dbReference>
<dbReference type="EMBL" id="CVRI01000013">
    <property type="protein sequence ID" value="CRK89607.1"/>
    <property type="molecule type" value="Genomic_DNA"/>
</dbReference>
<evidence type="ECO:0000256" key="1">
    <source>
        <dbReference type="ARBA" id="ARBA00001946"/>
    </source>
</evidence>
<dbReference type="SMART" id="SM00175">
    <property type="entry name" value="RAB"/>
    <property type="match status" value="1"/>
</dbReference>
<dbReference type="SMART" id="SM00174">
    <property type="entry name" value="RHO"/>
    <property type="match status" value="1"/>
</dbReference>
<organism evidence="13 14">
    <name type="scientific">Clunio marinus</name>
    <dbReference type="NCBI Taxonomy" id="568069"/>
    <lineage>
        <taxon>Eukaryota</taxon>
        <taxon>Metazoa</taxon>
        <taxon>Ecdysozoa</taxon>
        <taxon>Arthropoda</taxon>
        <taxon>Hexapoda</taxon>
        <taxon>Insecta</taxon>
        <taxon>Pterygota</taxon>
        <taxon>Neoptera</taxon>
        <taxon>Endopterygota</taxon>
        <taxon>Diptera</taxon>
        <taxon>Nematocera</taxon>
        <taxon>Chironomoidea</taxon>
        <taxon>Chironomidae</taxon>
        <taxon>Clunio</taxon>
    </lineage>
</organism>
<dbReference type="PRINTS" id="PR00449">
    <property type="entry name" value="RASTRNSFRMNG"/>
</dbReference>
<dbReference type="PROSITE" id="PS51710">
    <property type="entry name" value="G_OBG"/>
    <property type="match status" value="1"/>
</dbReference>
<dbReference type="PANTHER" id="PTHR23305:SF11">
    <property type="entry name" value="OBG-LIKE ATPASE 1"/>
    <property type="match status" value="1"/>
</dbReference>
<evidence type="ECO:0000256" key="9">
    <source>
        <dbReference type="ARBA" id="ARBA00023288"/>
    </source>
</evidence>
<dbReference type="Gene3D" id="3.40.50.300">
    <property type="entry name" value="P-loop containing nucleotide triphosphate hydrolases"/>
    <property type="match status" value="3"/>
</dbReference>
<dbReference type="FunFam" id="3.10.20.30:FF:000029">
    <property type="entry name" value="Obg-like ATPase 1"/>
    <property type="match status" value="1"/>
</dbReference>
<dbReference type="GO" id="GO:0003924">
    <property type="term" value="F:GTPase activity"/>
    <property type="evidence" value="ECO:0007669"/>
    <property type="project" value="InterPro"/>
</dbReference>
<keyword evidence="9" id="KW-0449">Lipoprotein</keyword>
<evidence type="ECO:0000313" key="14">
    <source>
        <dbReference type="Proteomes" id="UP000183832"/>
    </source>
</evidence>
<dbReference type="PROSITE" id="PS51421">
    <property type="entry name" value="RAS"/>
    <property type="match status" value="1"/>
</dbReference>
<evidence type="ECO:0000256" key="5">
    <source>
        <dbReference type="ARBA" id="ARBA00022840"/>
    </source>
</evidence>
<dbReference type="OrthoDB" id="424823at2759"/>
<keyword evidence="5" id="KW-0067">ATP-binding</keyword>